<dbReference type="InterPro" id="IPR016181">
    <property type="entry name" value="Acyl_CoA_acyltransferase"/>
</dbReference>
<organism evidence="1 2">
    <name type="scientific">Nitratidesulfovibrio vulgaris (strain ATCC 29579 / DSM 644 / CCUG 34227 / NCIMB 8303 / VKM B-1760 / Hildenborough)</name>
    <name type="common">Desulfovibrio vulgaris</name>
    <dbReference type="NCBI Taxonomy" id="882"/>
    <lineage>
        <taxon>Bacteria</taxon>
        <taxon>Pseudomonadati</taxon>
        <taxon>Thermodesulfobacteriota</taxon>
        <taxon>Desulfovibrionia</taxon>
        <taxon>Desulfovibrionales</taxon>
        <taxon>Desulfovibrionaceae</taxon>
        <taxon>Nitratidesulfovibrio</taxon>
    </lineage>
</organism>
<evidence type="ECO:0000313" key="1">
    <source>
        <dbReference type="EMBL" id="AAS96200.1"/>
    </source>
</evidence>
<protein>
    <recommendedName>
        <fullName evidence="3">N-acetyltransferase domain-containing protein</fullName>
    </recommendedName>
</protein>
<dbReference type="Proteomes" id="UP000002194">
    <property type="component" value="Chromosome"/>
</dbReference>
<dbReference type="STRING" id="882.DVU_1723"/>
<keyword evidence="2" id="KW-1185">Reference proteome</keyword>
<gene>
    <name evidence="1" type="ordered locus">DVU_1723</name>
</gene>
<sequence>MTGLMTGSYRCRVVTRDDPPALRAEPFWRMQDEGLATTVFYDVAAPAIVHWHAVTGPDVAWLVRIETEAGDLVAVAWLTGFTGRCALTHFCVFRAGQPDAVRIGLAFVRWAFDTGHFDSLAGITPATYRHALRYITALGFTVQGRLPGACRLVNRANAAHPGGRCVPGIISVITPHDLTQEETA</sequence>
<dbReference type="SUPFAM" id="SSF55729">
    <property type="entry name" value="Acyl-CoA N-acyltransferases (Nat)"/>
    <property type="match status" value="1"/>
</dbReference>
<reference evidence="1 2" key="1">
    <citation type="journal article" date="2004" name="Nat. Biotechnol.">
        <title>The genome sequence of the anaerobic, sulfate-reducing bacterium Desulfovibrio vulgaris Hildenborough.</title>
        <authorList>
            <person name="Heidelberg J.F."/>
            <person name="Seshadri R."/>
            <person name="Haveman S.A."/>
            <person name="Hemme C.L."/>
            <person name="Paulsen I.T."/>
            <person name="Kolonay J.F."/>
            <person name="Eisen J.A."/>
            <person name="Ward N."/>
            <person name="Methe B."/>
            <person name="Brinkac L.M."/>
            <person name="Daugherty S.C."/>
            <person name="Deboy R.T."/>
            <person name="Dodson R.J."/>
            <person name="Durkin A.S."/>
            <person name="Madupu R."/>
            <person name="Nelson W.C."/>
            <person name="Sullivan S.A."/>
            <person name="Fouts D."/>
            <person name="Haft D.H."/>
            <person name="Selengut J."/>
            <person name="Peterson J.D."/>
            <person name="Davidsen T.M."/>
            <person name="Zafar N."/>
            <person name="Zhou L."/>
            <person name="Radune D."/>
            <person name="Dimitrov G."/>
            <person name="Hance M."/>
            <person name="Tran K."/>
            <person name="Khouri H."/>
            <person name="Gill J."/>
            <person name="Utterback T.R."/>
            <person name="Feldblyum T.V."/>
            <person name="Wall J.D."/>
            <person name="Voordouw G."/>
            <person name="Fraser C.M."/>
        </authorList>
    </citation>
    <scope>NUCLEOTIDE SEQUENCE [LARGE SCALE GENOMIC DNA]</scope>
    <source>
        <strain evidence="2">ATCC 29579 / DSM 644 / NCIMB 8303 / VKM B-1760 / Hildenborough</strain>
    </source>
</reference>
<dbReference type="EMBL" id="AE017285">
    <property type="protein sequence ID" value="AAS96200.1"/>
    <property type="molecule type" value="Genomic_DNA"/>
</dbReference>
<dbReference type="HOGENOM" id="CLU_1466002_0_0_7"/>
<dbReference type="PaxDb" id="882-DVU_1723"/>
<dbReference type="EnsemblBacteria" id="AAS96200">
    <property type="protein sequence ID" value="AAS96200"/>
    <property type="gene ID" value="DVU_1723"/>
</dbReference>
<evidence type="ECO:0000313" key="2">
    <source>
        <dbReference type="Proteomes" id="UP000002194"/>
    </source>
</evidence>
<dbReference type="eggNOG" id="ENOG5031837">
    <property type="taxonomic scope" value="Bacteria"/>
</dbReference>
<evidence type="ECO:0008006" key="3">
    <source>
        <dbReference type="Google" id="ProtNLM"/>
    </source>
</evidence>
<dbReference type="RefSeq" id="WP_010939011.1">
    <property type="nucleotide sequence ID" value="NC_002937.3"/>
</dbReference>
<accession>Q72BB3</accession>
<dbReference type="OrthoDB" id="5454143at2"/>
<dbReference type="KEGG" id="dvu:DVU_1723"/>
<dbReference type="PATRIC" id="fig|882.5.peg.1588"/>
<name>Q72BB3_NITV2</name>
<dbReference type="AlphaFoldDB" id="Q72BB3"/>
<proteinExistence type="predicted"/>